<dbReference type="CDD" id="cd02440">
    <property type="entry name" value="AdoMet_MTases"/>
    <property type="match status" value="1"/>
</dbReference>
<reference evidence="4" key="1">
    <citation type="submission" date="2019-02" db="EMBL/GenBank/DDBJ databases">
        <authorList>
            <person name="Gruber-Vodicka R. H."/>
            <person name="Seah K. B. B."/>
        </authorList>
    </citation>
    <scope>NUCLEOTIDE SEQUENCE</scope>
    <source>
        <strain evidence="4">BECK_BZ131</strain>
    </source>
</reference>
<dbReference type="Gene3D" id="3.40.50.150">
    <property type="entry name" value="Vaccinia Virus protein VP39"/>
    <property type="match status" value="1"/>
</dbReference>
<dbReference type="GO" id="GO:0008168">
    <property type="term" value="F:methyltransferase activity"/>
    <property type="evidence" value="ECO:0007669"/>
    <property type="project" value="UniProtKB-KW"/>
</dbReference>
<evidence type="ECO:0000259" key="3">
    <source>
        <dbReference type="Pfam" id="PF13649"/>
    </source>
</evidence>
<dbReference type="InterPro" id="IPR029063">
    <property type="entry name" value="SAM-dependent_MTases_sf"/>
</dbReference>
<dbReference type="Pfam" id="PF13649">
    <property type="entry name" value="Methyltransf_25"/>
    <property type="match status" value="1"/>
</dbReference>
<dbReference type="SUPFAM" id="SSF53335">
    <property type="entry name" value="S-adenosyl-L-methionine-dependent methyltransferases"/>
    <property type="match status" value="1"/>
</dbReference>
<feature type="domain" description="Methyltransferase" evidence="3">
    <location>
        <begin position="60"/>
        <end position="157"/>
    </location>
</feature>
<proteinExistence type="predicted"/>
<sequence>MNPEKVVSEVKENCQRQDDIVAFFKQWNIYQDIIANNYMYHAEITKVAKSVINHFEAPSILDLGCGDAYVVSESLIGDRPLTYYGVDISDTALAFARENLAGFDCIPILINNDFLSELENIDHTFDVIISGYTLHHLKTENKRDFFSLVAKALAKRGIFIFYDVETEPNETPEGYYERVHHVLEAQWTNLDREILDAALTHIRENDKPENEAFHRENLEKAGFSFVERVFRDEWNRYSLYVASRFSPDFSWS</sequence>
<keyword evidence="2 4" id="KW-0808">Transferase</keyword>
<dbReference type="EMBL" id="CAADFE010000053">
    <property type="protein sequence ID" value="VFJ73603.1"/>
    <property type="molecule type" value="Genomic_DNA"/>
</dbReference>
<protein>
    <submittedName>
        <fullName evidence="4">Methyltransferase domain-containing protein</fullName>
    </submittedName>
</protein>
<evidence type="ECO:0000256" key="1">
    <source>
        <dbReference type="ARBA" id="ARBA00022603"/>
    </source>
</evidence>
<dbReference type="InterPro" id="IPR041698">
    <property type="entry name" value="Methyltransf_25"/>
</dbReference>
<dbReference type="PANTHER" id="PTHR43861:SF1">
    <property type="entry name" value="TRANS-ACONITATE 2-METHYLTRANSFERASE"/>
    <property type="match status" value="1"/>
</dbReference>
<gene>
    <name evidence="4" type="ORF">BECKFW1821C_GA0114237_105313</name>
</gene>
<evidence type="ECO:0000256" key="2">
    <source>
        <dbReference type="ARBA" id="ARBA00022679"/>
    </source>
</evidence>
<accession>A0A450TWW7</accession>
<dbReference type="GO" id="GO:0032259">
    <property type="term" value="P:methylation"/>
    <property type="evidence" value="ECO:0007669"/>
    <property type="project" value="UniProtKB-KW"/>
</dbReference>
<dbReference type="PANTHER" id="PTHR43861">
    <property type="entry name" value="TRANS-ACONITATE 2-METHYLTRANSFERASE-RELATED"/>
    <property type="match status" value="1"/>
</dbReference>
<dbReference type="AlphaFoldDB" id="A0A450TWW7"/>
<evidence type="ECO:0000313" key="4">
    <source>
        <dbReference type="EMBL" id="VFJ73603.1"/>
    </source>
</evidence>
<keyword evidence="1 4" id="KW-0489">Methyltransferase</keyword>
<name>A0A450TWW7_9GAMM</name>
<organism evidence="4">
    <name type="scientific">Candidatus Kentrum sp. FW</name>
    <dbReference type="NCBI Taxonomy" id="2126338"/>
    <lineage>
        <taxon>Bacteria</taxon>
        <taxon>Pseudomonadati</taxon>
        <taxon>Pseudomonadota</taxon>
        <taxon>Gammaproteobacteria</taxon>
        <taxon>Candidatus Kentrum</taxon>
    </lineage>
</organism>